<keyword evidence="16" id="KW-1185">Reference proteome</keyword>
<dbReference type="EC" id="5.2.1.8" evidence="3 10"/>
<protein>
    <recommendedName>
        <fullName evidence="4 10">Trigger factor</fullName>
        <shortName evidence="10">TF</shortName>
        <ecNumber evidence="3 10">5.2.1.8</ecNumber>
    </recommendedName>
    <alternativeName>
        <fullName evidence="9 10">PPIase</fullName>
    </alternativeName>
</protein>
<evidence type="ECO:0000313" key="16">
    <source>
        <dbReference type="Proteomes" id="UP000824504"/>
    </source>
</evidence>
<keyword evidence="10 11" id="KW-0697">Rotamase</keyword>
<name>A0ABX8SP05_9ACTN</name>
<dbReference type="PANTHER" id="PTHR30560">
    <property type="entry name" value="TRIGGER FACTOR CHAPERONE AND PEPTIDYL-PROLYL CIS/TRANS ISOMERASE"/>
    <property type="match status" value="1"/>
</dbReference>
<evidence type="ECO:0000256" key="9">
    <source>
        <dbReference type="ARBA" id="ARBA00029986"/>
    </source>
</evidence>
<dbReference type="Pfam" id="PF00254">
    <property type="entry name" value="FKBP_C"/>
    <property type="match status" value="1"/>
</dbReference>
<gene>
    <name evidence="10 15" type="primary">tig</name>
    <name evidence="15" type="ORF">KDB89_04890</name>
</gene>
<feature type="region of interest" description="Disordered" evidence="13">
    <location>
        <begin position="441"/>
        <end position="464"/>
    </location>
</feature>
<dbReference type="InterPro" id="IPR001179">
    <property type="entry name" value="PPIase_FKBP_dom"/>
</dbReference>
<evidence type="ECO:0000256" key="2">
    <source>
        <dbReference type="ARBA" id="ARBA00005464"/>
    </source>
</evidence>
<evidence type="ECO:0000256" key="3">
    <source>
        <dbReference type="ARBA" id="ARBA00013194"/>
    </source>
</evidence>
<evidence type="ECO:0000256" key="4">
    <source>
        <dbReference type="ARBA" id="ARBA00016902"/>
    </source>
</evidence>
<evidence type="ECO:0000256" key="1">
    <source>
        <dbReference type="ARBA" id="ARBA00000971"/>
    </source>
</evidence>
<evidence type="ECO:0000256" key="12">
    <source>
        <dbReference type="RuleBase" id="RU003914"/>
    </source>
</evidence>
<evidence type="ECO:0000256" key="6">
    <source>
        <dbReference type="ARBA" id="ARBA00023186"/>
    </source>
</evidence>
<dbReference type="RefSeq" id="WP_219083735.1">
    <property type="nucleotide sequence ID" value="NZ_CP079216.1"/>
</dbReference>
<evidence type="ECO:0000313" key="15">
    <source>
        <dbReference type="EMBL" id="QXT63808.1"/>
    </source>
</evidence>
<keyword evidence="5 10" id="KW-0132">Cell division</keyword>
<evidence type="ECO:0000256" key="5">
    <source>
        <dbReference type="ARBA" id="ARBA00022618"/>
    </source>
</evidence>
<evidence type="ECO:0000256" key="13">
    <source>
        <dbReference type="SAM" id="MobiDB-lite"/>
    </source>
</evidence>
<dbReference type="InterPro" id="IPR008881">
    <property type="entry name" value="Trigger_fac_ribosome-bd_bac"/>
</dbReference>
<proteinExistence type="inferred from homology"/>
<comment type="domain">
    <text evidence="10">Consists of 3 domains; the N-terminus binds the ribosome, the middle domain has PPIase activity, while the C-terminus has intrinsic chaperone activity on its own.</text>
</comment>
<keyword evidence="10" id="KW-0963">Cytoplasm</keyword>
<feature type="domain" description="PPIase FKBP-type" evidence="14">
    <location>
        <begin position="162"/>
        <end position="216"/>
    </location>
</feature>
<dbReference type="Pfam" id="PF05697">
    <property type="entry name" value="Trigger_N"/>
    <property type="match status" value="1"/>
</dbReference>
<dbReference type="PANTHER" id="PTHR30560:SF3">
    <property type="entry name" value="TRIGGER FACTOR-LIKE PROTEIN TIG, CHLOROPLASTIC"/>
    <property type="match status" value="1"/>
</dbReference>
<dbReference type="Pfam" id="PF05698">
    <property type="entry name" value="Trigger_C"/>
    <property type="match status" value="1"/>
</dbReference>
<keyword evidence="7 10" id="KW-0413">Isomerase</keyword>
<dbReference type="NCBIfam" id="TIGR00115">
    <property type="entry name" value="tig"/>
    <property type="match status" value="1"/>
</dbReference>
<dbReference type="GO" id="GO:0003755">
    <property type="term" value="F:peptidyl-prolyl cis-trans isomerase activity"/>
    <property type="evidence" value="ECO:0007669"/>
    <property type="project" value="UniProtKB-EC"/>
</dbReference>
<keyword evidence="6 10" id="KW-0143">Chaperone</keyword>
<dbReference type="InterPro" id="IPR005215">
    <property type="entry name" value="Trig_fac"/>
</dbReference>
<dbReference type="HAMAP" id="MF_00303">
    <property type="entry name" value="Trigger_factor_Tig"/>
    <property type="match status" value="1"/>
</dbReference>
<evidence type="ECO:0000256" key="10">
    <source>
        <dbReference type="HAMAP-Rule" id="MF_00303"/>
    </source>
</evidence>
<comment type="function">
    <text evidence="10">Involved in protein export. Acts as a chaperone by maintaining the newly synthesized protein in an open conformation. Functions as a peptidyl-prolyl cis-trans isomerase.</text>
</comment>
<organism evidence="15 16">
    <name type="scientific">Tessaracoccus palaemonis</name>
    <dbReference type="NCBI Taxonomy" id="2829499"/>
    <lineage>
        <taxon>Bacteria</taxon>
        <taxon>Bacillati</taxon>
        <taxon>Actinomycetota</taxon>
        <taxon>Actinomycetes</taxon>
        <taxon>Propionibacteriales</taxon>
        <taxon>Propionibacteriaceae</taxon>
        <taxon>Tessaracoccus</taxon>
    </lineage>
</organism>
<evidence type="ECO:0000256" key="11">
    <source>
        <dbReference type="PROSITE-ProRule" id="PRU00277"/>
    </source>
</evidence>
<dbReference type="PIRSF" id="PIRSF003095">
    <property type="entry name" value="Trigger_factor"/>
    <property type="match status" value="1"/>
</dbReference>
<dbReference type="InterPro" id="IPR008880">
    <property type="entry name" value="Trigger_fac_C"/>
</dbReference>
<evidence type="ECO:0000259" key="14">
    <source>
        <dbReference type="PROSITE" id="PS50059"/>
    </source>
</evidence>
<accession>A0ABX8SP05</accession>
<keyword evidence="8 10" id="KW-0131">Cell cycle</keyword>
<dbReference type="EMBL" id="CP079216">
    <property type="protein sequence ID" value="QXT63808.1"/>
    <property type="molecule type" value="Genomic_DNA"/>
</dbReference>
<comment type="similarity">
    <text evidence="2 10 12">Belongs to the FKBP-type PPIase family. Tig subfamily.</text>
</comment>
<evidence type="ECO:0000256" key="7">
    <source>
        <dbReference type="ARBA" id="ARBA00023235"/>
    </source>
</evidence>
<comment type="subcellular location">
    <subcellularLocation>
        <location evidence="10">Cytoplasm</location>
    </subcellularLocation>
    <text evidence="10">About half TF is bound to the ribosome near the polypeptide exit tunnel while the other half is free in the cytoplasm.</text>
</comment>
<dbReference type="Proteomes" id="UP000824504">
    <property type="component" value="Chromosome"/>
</dbReference>
<sequence>MPSTVEKLSPTRVKLTVEIPFTDLKPHLDKAYKGIADQVTIPGFRKGKVPAAVIDQRFGRGAVLQEAINEAIPSAYNAAIEEAEVTPMAQPEVEVTKLEDNDLVEFTAEVDVRPEVTLPDFAEVTTSVENAADVEELVGERIEILRQRFATTTEVERAAAEGDVVNIDLVASQDGTELPEATAEGVSFKIGQDTNMLEGLDEAVTGLKAGETATFTSTLMGGQFRGQEADITVTVKTVSEQELPAVDDEFAQLISEYDTVEEMKEDLRKGAEQQVKADQLADARDKVLEAVLEKIDFELPEGVLTREQEARRTEVERQLAAGGMTVEQYLENAEDEDAEDEEAFWATINERSEQALKARVVLDVFADENKIDVSQQELTELIFRKAQQNNSSPQDEINHMMEHGHMPEWMQEIRRGKALAAIVAAATITDADGNVIETEAPEAEAVEEEAEEAPVVEVVESEDK</sequence>
<dbReference type="PROSITE" id="PS50059">
    <property type="entry name" value="FKBP_PPIASE"/>
    <property type="match status" value="1"/>
</dbReference>
<comment type="catalytic activity">
    <reaction evidence="1 10 11">
        <text>[protein]-peptidylproline (omega=180) = [protein]-peptidylproline (omega=0)</text>
        <dbReference type="Rhea" id="RHEA:16237"/>
        <dbReference type="Rhea" id="RHEA-COMP:10747"/>
        <dbReference type="Rhea" id="RHEA-COMP:10748"/>
        <dbReference type="ChEBI" id="CHEBI:83833"/>
        <dbReference type="ChEBI" id="CHEBI:83834"/>
        <dbReference type="EC" id="5.2.1.8"/>
    </reaction>
</comment>
<evidence type="ECO:0000256" key="8">
    <source>
        <dbReference type="ARBA" id="ARBA00023306"/>
    </source>
</evidence>
<reference evidence="15 16" key="1">
    <citation type="submission" date="2021-07" db="EMBL/GenBank/DDBJ databases">
        <title>complete genome sequencing of Tessaracoccus sp.J1M15.</title>
        <authorList>
            <person name="Bae J.-W."/>
            <person name="Kim D.-y."/>
        </authorList>
    </citation>
    <scope>NUCLEOTIDE SEQUENCE [LARGE SCALE GENOMIC DNA]</scope>
    <source>
        <strain evidence="15 16">J1M15</strain>
    </source>
</reference>